<gene>
    <name evidence="1" type="ORF">HNR61_004252</name>
</gene>
<accession>A0A7W3LQR3</accession>
<reference evidence="1 2" key="1">
    <citation type="submission" date="2020-08" db="EMBL/GenBank/DDBJ databases">
        <title>Genomic Encyclopedia of Type Strains, Phase IV (KMG-IV): sequencing the most valuable type-strain genomes for metagenomic binning, comparative biology and taxonomic classification.</title>
        <authorList>
            <person name="Goeker M."/>
        </authorList>
    </citation>
    <scope>NUCLEOTIDE SEQUENCE [LARGE SCALE GENOMIC DNA]</scope>
    <source>
        <strain evidence="1 2">DSM 44197</strain>
    </source>
</reference>
<dbReference type="EMBL" id="JACJIA010000005">
    <property type="protein sequence ID" value="MBA8952606.1"/>
    <property type="molecule type" value="Genomic_DNA"/>
</dbReference>
<protein>
    <submittedName>
        <fullName evidence="1">Uncharacterized protein</fullName>
    </submittedName>
</protein>
<evidence type="ECO:0000313" key="2">
    <source>
        <dbReference type="Proteomes" id="UP000572680"/>
    </source>
</evidence>
<proteinExistence type="predicted"/>
<dbReference type="Proteomes" id="UP000572680">
    <property type="component" value="Unassembled WGS sequence"/>
</dbReference>
<comment type="caution">
    <text evidence="1">The sequence shown here is derived from an EMBL/GenBank/DDBJ whole genome shotgun (WGS) entry which is preliminary data.</text>
</comment>
<name>A0A7W3LQR3_ACTNM</name>
<dbReference type="AlphaFoldDB" id="A0A7W3LQR3"/>
<organism evidence="1 2">
    <name type="scientific">Actinomadura namibiensis</name>
    <dbReference type="NCBI Taxonomy" id="182080"/>
    <lineage>
        <taxon>Bacteria</taxon>
        <taxon>Bacillati</taxon>
        <taxon>Actinomycetota</taxon>
        <taxon>Actinomycetes</taxon>
        <taxon>Streptosporangiales</taxon>
        <taxon>Thermomonosporaceae</taxon>
        <taxon>Actinomadura</taxon>
    </lineage>
</organism>
<sequence length="69" mass="7577">MYRKLEALGNAFLGLFVPTLDAAAACGPLKSKYFSSCWQCEPQCGYWSPCHAVCRDGCGCTVNPRNCYC</sequence>
<evidence type="ECO:0000313" key="1">
    <source>
        <dbReference type="EMBL" id="MBA8952606.1"/>
    </source>
</evidence>
<keyword evidence="2" id="KW-1185">Reference proteome</keyword>